<reference evidence="4 5" key="1">
    <citation type="submission" date="2019-10" db="EMBL/GenBank/DDBJ databases">
        <title>New genus of Silvanigrellaceae.</title>
        <authorList>
            <person name="Pitt A."/>
            <person name="Hahn M.W."/>
        </authorList>
    </citation>
    <scope>NUCLEOTIDE SEQUENCE [LARGE SCALE GENOMIC DNA]</scope>
    <source>
        <strain evidence="4 5">33A1-SZDP</strain>
    </source>
</reference>
<feature type="chain" id="PRO_5033016436" description="Phage tail collar domain-containing protein" evidence="2">
    <location>
        <begin position="21"/>
        <end position="275"/>
    </location>
</feature>
<dbReference type="RefSeq" id="WP_152214096.1">
    <property type="nucleotide sequence ID" value="NZ_WFLN01000012.1"/>
</dbReference>
<evidence type="ECO:0000313" key="4">
    <source>
        <dbReference type="EMBL" id="KAB8027425.1"/>
    </source>
</evidence>
<dbReference type="EMBL" id="WFLN01000012">
    <property type="protein sequence ID" value="KAB8027425.1"/>
    <property type="molecule type" value="Genomic_DNA"/>
</dbReference>
<dbReference type="SUPFAM" id="SSF88874">
    <property type="entry name" value="Receptor-binding domain of short tail fibre protein gp12"/>
    <property type="match status" value="1"/>
</dbReference>
<dbReference type="Pfam" id="PF07484">
    <property type="entry name" value="Collar"/>
    <property type="match status" value="1"/>
</dbReference>
<accession>A0A833JB53</accession>
<protein>
    <recommendedName>
        <fullName evidence="3">Phage tail collar domain-containing protein</fullName>
    </recommendedName>
</protein>
<proteinExistence type="predicted"/>
<comment type="caution">
    <text evidence="4">The sequence shown here is derived from an EMBL/GenBank/DDBJ whole genome shotgun (WGS) entry which is preliminary data.</text>
</comment>
<evidence type="ECO:0000256" key="2">
    <source>
        <dbReference type="SAM" id="SignalP"/>
    </source>
</evidence>
<dbReference type="AlphaFoldDB" id="A0A833JB53"/>
<evidence type="ECO:0000259" key="3">
    <source>
        <dbReference type="Pfam" id="PF07484"/>
    </source>
</evidence>
<evidence type="ECO:0000256" key="1">
    <source>
        <dbReference type="SAM" id="MobiDB-lite"/>
    </source>
</evidence>
<dbReference type="Proteomes" id="UP000442694">
    <property type="component" value="Unassembled WGS sequence"/>
</dbReference>
<keyword evidence="5" id="KW-1185">Reference proteome</keyword>
<dbReference type="InterPro" id="IPR037053">
    <property type="entry name" value="Phage_tail_collar_dom_sf"/>
</dbReference>
<evidence type="ECO:0000313" key="5">
    <source>
        <dbReference type="Proteomes" id="UP000442694"/>
    </source>
</evidence>
<gene>
    <name evidence="4" type="ORF">GCL57_14610</name>
</gene>
<keyword evidence="2" id="KW-0732">Signal</keyword>
<organism evidence="4 5">
    <name type="scientific">Fluviispira multicolorata</name>
    <dbReference type="NCBI Taxonomy" id="2654512"/>
    <lineage>
        <taxon>Bacteria</taxon>
        <taxon>Pseudomonadati</taxon>
        <taxon>Bdellovibrionota</taxon>
        <taxon>Oligoflexia</taxon>
        <taxon>Silvanigrellales</taxon>
        <taxon>Silvanigrellaceae</taxon>
        <taxon>Fluviispira</taxon>
    </lineage>
</organism>
<name>A0A833JB53_9BACT</name>
<feature type="region of interest" description="Disordered" evidence="1">
    <location>
        <begin position="166"/>
        <end position="192"/>
    </location>
</feature>
<dbReference type="InterPro" id="IPR011083">
    <property type="entry name" value="Phage_tail_collar_dom"/>
</dbReference>
<dbReference type="Gene3D" id="3.90.1340.10">
    <property type="entry name" value="Phage tail collar domain"/>
    <property type="match status" value="1"/>
</dbReference>
<sequence length="275" mass="30395">MNLKSVLFLSVFSFSSIAFAQNDNVAIELILKLEDRIQRLEQDNISRNQPLLPIGTVLAYAGENIPDGYLPCDGRELVRSQYPQLYNVIGDNHGNGNGSTTFHIPDYRGLFLRGVGANENIAPESALRLAMKPGGNVGAKVGSIQTDSERLHSHSAGELKNSASELNISGNANPIKSKISGRTNDDGGHSNWQSHIESRSLKLRGGDNFWYEKWAIFDNEVKPHSHSFTIDLPTYNLNFFQKIALPQIISGRTAEAGGKESRPKNANVNYIIKYR</sequence>
<feature type="domain" description="Phage tail collar" evidence="3">
    <location>
        <begin position="55"/>
        <end position="111"/>
    </location>
</feature>
<feature type="signal peptide" evidence="2">
    <location>
        <begin position="1"/>
        <end position="20"/>
    </location>
</feature>